<dbReference type="AlphaFoldDB" id="A0A7X8SLG3"/>
<dbReference type="EMBL" id="JABAIL010000004">
    <property type="protein sequence ID" value="NLR92398.1"/>
    <property type="molecule type" value="Genomic_DNA"/>
</dbReference>
<dbReference type="RefSeq" id="WP_168883112.1">
    <property type="nucleotide sequence ID" value="NZ_JABAIL010000004.1"/>
</dbReference>
<comment type="caution">
    <text evidence="1">The sequence shown here is derived from an EMBL/GenBank/DDBJ whole genome shotgun (WGS) entry which is preliminary data.</text>
</comment>
<name>A0A7X8SLG3_9BACT</name>
<organism evidence="1 2">
    <name type="scientific">Flammeovirga agarivorans</name>
    <dbReference type="NCBI Taxonomy" id="2726742"/>
    <lineage>
        <taxon>Bacteria</taxon>
        <taxon>Pseudomonadati</taxon>
        <taxon>Bacteroidota</taxon>
        <taxon>Cytophagia</taxon>
        <taxon>Cytophagales</taxon>
        <taxon>Flammeovirgaceae</taxon>
        <taxon>Flammeovirga</taxon>
    </lineage>
</organism>
<keyword evidence="2" id="KW-1185">Reference proteome</keyword>
<gene>
    <name evidence="1" type="ORF">HGP29_14365</name>
</gene>
<sequence>MIRKESKIDEFIRREAKAVKELIKSGSINNELISFDIFIENLIDDYQIDDSQLEYLKEKSRERLNLLNVKIQGL</sequence>
<dbReference type="Proteomes" id="UP000585050">
    <property type="component" value="Unassembled WGS sequence"/>
</dbReference>
<proteinExistence type="predicted"/>
<evidence type="ECO:0000313" key="1">
    <source>
        <dbReference type="EMBL" id="NLR92398.1"/>
    </source>
</evidence>
<evidence type="ECO:0000313" key="2">
    <source>
        <dbReference type="Proteomes" id="UP000585050"/>
    </source>
</evidence>
<reference evidence="1 2" key="1">
    <citation type="submission" date="2020-04" db="EMBL/GenBank/DDBJ databases">
        <title>Flammeovirga sp. SR4, a novel species isolated from seawater.</title>
        <authorList>
            <person name="Wang X."/>
        </authorList>
    </citation>
    <scope>NUCLEOTIDE SEQUENCE [LARGE SCALE GENOMIC DNA]</scope>
    <source>
        <strain evidence="1 2">SR4</strain>
    </source>
</reference>
<accession>A0A7X8SLG3</accession>
<protein>
    <submittedName>
        <fullName evidence="1">Uncharacterized protein</fullName>
    </submittedName>
</protein>